<comment type="caution">
    <text evidence="10">The sequence shown here is derived from an EMBL/GenBank/DDBJ whole genome shotgun (WGS) entry which is preliminary data.</text>
</comment>
<organism evidence="10 11">
    <name type="scientific">Corynebacterium durum F0235</name>
    <dbReference type="NCBI Taxonomy" id="1035195"/>
    <lineage>
        <taxon>Bacteria</taxon>
        <taxon>Bacillati</taxon>
        <taxon>Actinomycetota</taxon>
        <taxon>Actinomycetes</taxon>
        <taxon>Mycobacteriales</taxon>
        <taxon>Corynebacteriaceae</taxon>
        <taxon>Corynebacterium</taxon>
    </lineage>
</organism>
<comment type="similarity">
    <text evidence="2">Belongs to the autoinducer-2 exporter (AI-2E) (TC 2.A.86) family.</text>
</comment>
<name>L1MAX9_9CORY</name>
<evidence type="ECO:0000256" key="7">
    <source>
        <dbReference type="ARBA" id="ARBA00023136"/>
    </source>
</evidence>
<feature type="transmembrane region" description="Helical" evidence="9">
    <location>
        <begin position="374"/>
        <end position="401"/>
    </location>
</feature>
<evidence type="ECO:0000256" key="5">
    <source>
        <dbReference type="ARBA" id="ARBA00022692"/>
    </source>
</evidence>
<dbReference type="HOGENOM" id="CLU_031275_3_0_11"/>
<keyword evidence="3" id="KW-0813">Transport</keyword>
<protein>
    <submittedName>
        <fullName evidence="10">Putative ATP synthase F0, A subunit</fullName>
    </submittedName>
</protein>
<dbReference type="STRING" id="1035195.HMPREF9997_02470"/>
<evidence type="ECO:0000256" key="6">
    <source>
        <dbReference type="ARBA" id="ARBA00022989"/>
    </source>
</evidence>
<evidence type="ECO:0000256" key="4">
    <source>
        <dbReference type="ARBA" id="ARBA00022475"/>
    </source>
</evidence>
<proteinExistence type="inferred from homology"/>
<feature type="transmembrane region" description="Helical" evidence="9">
    <location>
        <begin position="98"/>
        <end position="116"/>
    </location>
</feature>
<evidence type="ECO:0000256" key="3">
    <source>
        <dbReference type="ARBA" id="ARBA00022448"/>
    </source>
</evidence>
<dbReference type="InterPro" id="IPR002549">
    <property type="entry name" value="AI-2E-like"/>
</dbReference>
<feature type="region of interest" description="Disordered" evidence="8">
    <location>
        <begin position="1"/>
        <end position="54"/>
    </location>
</feature>
<dbReference type="PATRIC" id="fig|1035195.3.peg.2207"/>
<feature type="transmembrane region" description="Helical" evidence="9">
    <location>
        <begin position="290"/>
        <end position="314"/>
    </location>
</feature>
<evidence type="ECO:0000313" key="11">
    <source>
        <dbReference type="Proteomes" id="UP000010445"/>
    </source>
</evidence>
<dbReference type="Pfam" id="PF01594">
    <property type="entry name" value="AI-2E_transport"/>
    <property type="match status" value="1"/>
</dbReference>
<keyword evidence="6 9" id="KW-1133">Transmembrane helix</keyword>
<feature type="transmembrane region" description="Helical" evidence="9">
    <location>
        <begin position="320"/>
        <end position="353"/>
    </location>
</feature>
<evidence type="ECO:0000256" key="9">
    <source>
        <dbReference type="SAM" id="Phobius"/>
    </source>
</evidence>
<feature type="transmembrane region" description="Helical" evidence="9">
    <location>
        <begin position="128"/>
        <end position="149"/>
    </location>
</feature>
<feature type="transmembrane region" description="Helical" evidence="9">
    <location>
        <begin position="217"/>
        <end position="242"/>
    </location>
</feature>
<keyword evidence="7 9" id="KW-0472">Membrane</keyword>
<keyword evidence="4" id="KW-1003">Cell membrane</keyword>
<dbReference type="PANTHER" id="PTHR21716:SF53">
    <property type="entry name" value="PERMEASE PERM-RELATED"/>
    <property type="match status" value="1"/>
</dbReference>
<dbReference type="eggNOG" id="COG0628">
    <property type="taxonomic scope" value="Bacteria"/>
</dbReference>
<feature type="transmembrane region" description="Helical" evidence="9">
    <location>
        <begin position="74"/>
        <end position="92"/>
    </location>
</feature>
<accession>L1MAX9</accession>
<feature type="compositionally biased region" description="Polar residues" evidence="8">
    <location>
        <begin position="1"/>
        <end position="12"/>
    </location>
</feature>
<evidence type="ECO:0000256" key="2">
    <source>
        <dbReference type="ARBA" id="ARBA00009773"/>
    </source>
</evidence>
<sequence>MSNKPESQQQPAEESAGDQPRDPIDTIFDAVDSDGSPAPVQESDPLTTDTIDDSDPPVDRVAILGKDGRWLSGWALRFIVLTVAAYFLSLILGQIWTGLLPILLAIMLCTVLWPPVRWLRNHKIPPSLAVTITLLGCVSAFGGLFAAMAPTVAHQSKGLVDQAIQGVNTLIDWVQGPPLNIDADQFNTIFNEFVAKIQENGALGKVQEQAGNIASGVFAGLSSASSVAVTLGIMLVLTFFFLKDGDRFLPWVRRNTGPTVGLHLSELFTRIWNTLAGFIRAQAIVSFIDALFIGIGLVLMGVPLALVLATITFFAGFVPIVGAVSAGAISVLIALVSNGPTTALAVLILILVVQQLEGNILSPMLQSKAMDLHPVIVLLAVTVGGALFNVVGAFLAVPVAATIATCLRYHSETVALRAGETTVQDLDLATEQTEPAKLTLLLQRMMHRASDKPGKAPGKAEESEG</sequence>
<evidence type="ECO:0000256" key="8">
    <source>
        <dbReference type="SAM" id="MobiDB-lite"/>
    </source>
</evidence>
<comment type="subcellular location">
    <subcellularLocation>
        <location evidence="1">Cell membrane</location>
        <topology evidence="1">Multi-pass membrane protein</topology>
    </subcellularLocation>
</comment>
<dbReference type="GO" id="GO:0055085">
    <property type="term" value="P:transmembrane transport"/>
    <property type="evidence" value="ECO:0007669"/>
    <property type="project" value="TreeGrafter"/>
</dbReference>
<dbReference type="PANTHER" id="PTHR21716">
    <property type="entry name" value="TRANSMEMBRANE PROTEIN"/>
    <property type="match status" value="1"/>
</dbReference>
<dbReference type="RefSeq" id="WP_006062274.1">
    <property type="nucleotide sequence ID" value="NZ_KB290824.1"/>
</dbReference>
<dbReference type="AlphaFoldDB" id="L1MAX9"/>
<keyword evidence="11" id="KW-1185">Reference proteome</keyword>
<dbReference type="OrthoDB" id="9784366at2"/>
<dbReference type="GO" id="GO:0005886">
    <property type="term" value="C:plasma membrane"/>
    <property type="evidence" value="ECO:0007669"/>
    <property type="project" value="UniProtKB-SubCell"/>
</dbReference>
<reference evidence="10 11" key="1">
    <citation type="submission" date="2012-05" db="EMBL/GenBank/DDBJ databases">
        <authorList>
            <person name="Weinstock G."/>
            <person name="Sodergren E."/>
            <person name="Lobos E.A."/>
            <person name="Fulton L."/>
            <person name="Fulton R."/>
            <person name="Courtney L."/>
            <person name="Fronick C."/>
            <person name="O'Laughlin M."/>
            <person name="Godfrey J."/>
            <person name="Wilson R.M."/>
            <person name="Miner T."/>
            <person name="Farmer C."/>
            <person name="Delehaunty K."/>
            <person name="Cordes M."/>
            <person name="Minx P."/>
            <person name="Tomlinson C."/>
            <person name="Chen J."/>
            <person name="Wollam A."/>
            <person name="Pepin K.H."/>
            <person name="Bhonagiri V."/>
            <person name="Zhang X."/>
            <person name="Suruliraj S."/>
            <person name="Warren W."/>
            <person name="Mitreva M."/>
            <person name="Mardis E.R."/>
            <person name="Wilson R.K."/>
        </authorList>
    </citation>
    <scope>NUCLEOTIDE SEQUENCE [LARGE SCALE GENOMIC DNA]</scope>
    <source>
        <strain evidence="10 11">F0235</strain>
    </source>
</reference>
<gene>
    <name evidence="10" type="ORF">HMPREF9997_02470</name>
</gene>
<evidence type="ECO:0000313" key="10">
    <source>
        <dbReference type="EMBL" id="EKX88106.1"/>
    </source>
</evidence>
<keyword evidence="5 9" id="KW-0812">Transmembrane</keyword>
<dbReference type="Proteomes" id="UP000010445">
    <property type="component" value="Unassembled WGS sequence"/>
</dbReference>
<evidence type="ECO:0000256" key="1">
    <source>
        <dbReference type="ARBA" id="ARBA00004651"/>
    </source>
</evidence>
<dbReference type="EMBL" id="AMEM01000040">
    <property type="protein sequence ID" value="EKX88106.1"/>
    <property type="molecule type" value="Genomic_DNA"/>
</dbReference>